<organism evidence="3 4">
    <name type="scientific">Toxocara canis</name>
    <name type="common">Canine roundworm</name>
    <dbReference type="NCBI Taxonomy" id="6265"/>
    <lineage>
        <taxon>Eukaryota</taxon>
        <taxon>Metazoa</taxon>
        <taxon>Ecdysozoa</taxon>
        <taxon>Nematoda</taxon>
        <taxon>Chromadorea</taxon>
        <taxon>Rhabditida</taxon>
        <taxon>Spirurina</taxon>
        <taxon>Ascaridomorpha</taxon>
        <taxon>Ascaridoidea</taxon>
        <taxon>Toxocaridae</taxon>
        <taxon>Toxocara</taxon>
    </lineage>
</organism>
<dbReference type="PANTHER" id="PTHR10139">
    <property type="entry name" value="DOUBLE-STRAND BREAK REPAIR PROTEIN MRE11"/>
    <property type="match status" value="1"/>
</dbReference>
<dbReference type="EMBL" id="UYWY01021080">
    <property type="protein sequence ID" value="VDM43338.1"/>
    <property type="molecule type" value="Genomic_DNA"/>
</dbReference>
<evidence type="ECO:0000313" key="2">
    <source>
        <dbReference type="EMBL" id="VDM43338.1"/>
    </source>
</evidence>
<dbReference type="GO" id="GO:0097552">
    <property type="term" value="P:mitochondrial double-strand break repair via homologous recombination"/>
    <property type="evidence" value="ECO:0007669"/>
    <property type="project" value="TreeGrafter"/>
</dbReference>
<dbReference type="GO" id="GO:0006303">
    <property type="term" value="P:double-strand break repair via nonhomologous end joining"/>
    <property type="evidence" value="ECO:0007669"/>
    <property type="project" value="TreeGrafter"/>
</dbReference>
<keyword evidence="3" id="KW-1185">Reference proteome</keyword>
<dbReference type="GO" id="GO:0030870">
    <property type="term" value="C:Mre11 complex"/>
    <property type="evidence" value="ECO:0007669"/>
    <property type="project" value="TreeGrafter"/>
</dbReference>
<dbReference type="Proteomes" id="UP000050794">
    <property type="component" value="Unassembled WGS sequence"/>
</dbReference>
<sequence length="324" mass="36513">MSLKEYSFSEPQYYESAVDICGDGFYIIQPGSTVATSLSPEEAIPKHVAVVTVCGRKFFSTPIRLETPRQMIFEDIMIDVPPPRAASKTSRPRDMPDEKIIAAKLKELLAESERTRLQRQPKLPLVRLRVTYSEPWLNVMKLNCRRFGLGYSSVVANPGDMITLKILRPKNEHKKTRLGGKLFANVERAATLDELISSRFGGSDARSLTVLTSKMLKDVIKAQAEGDEGGRQRARQQRPLVENVRLQKDKLIAALCKIKYELPEDLLVTQLNASMTAYKLLKAIDKTPNSIEKKKDRLEELIAADIVKARDARIKAAQRMDDDD</sequence>
<dbReference type="GO" id="GO:0007095">
    <property type="term" value="P:mitotic G2 DNA damage checkpoint signaling"/>
    <property type="evidence" value="ECO:0007669"/>
    <property type="project" value="TreeGrafter"/>
</dbReference>
<dbReference type="Gene3D" id="3.30.110.110">
    <property type="entry name" value="Mre11, capping domain"/>
    <property type="match status" value="1"/>
</dbReference>
<dbReference type="GO" id="GO:0000724">
    <property type="term" value="P:double-strand break repair via homologous recombination"/>
    <property type="evidence" value="ECO:0007669"/>
    <property type="project" value="TreeGrafter"/>
</dbReference>
<dbReference type="GO" id="GO:0031573">
    <property type="term" value="P:mitotic intra-S DNA damage checkpoint signaling"/>
    <property type="evidence" value="ECO:0007669"/>
    <property type="project" value="TreeGrafter"/>
</dbReference>
<name>A0A183UU47_TOXCA</name>
<dbReference type="GO" id="GO:0000723">
    <property type="term" value="P:telomere maintenance"/>
    <property type="evidence" value="ECO:0007669"/>
    <property type="project" value="TreeGrafter"/>
</dbReference>
<dbReference type="GO" id="GO:0000014">
    <property type="term" value="F:single-stranded DNA endodeoxyribonuclease activity"/>
    <property type="evidence" value="ECO:0007669"/>
    <property type="project" value="TreeGrafter"/>
</dbReference>
<accession>A0A183UU47</accession>
<evidence type="ECO:0000313" key="3">
    <source>
        <dbReference type="Proteomes" id="UP000050794"/>
    </source>
</evidence>
<dbReference type="InterPro" id="IPR029052">
    <property type="entry name" value="Metallo-depent_PP-like"/>
</dbReference>
<dbReference type="Pfam" id="PF04152">
    <property type="entry name" value="Mre11_DNA_bind"/>
    <property type="match status" value="1"/>
</dbReference>
<gene>
    <name evidence="2" type="ORF">TCNE_LOCUS12017</name>
</gene>
<proteinExistence type="predicted"/>
<protein>
    <submittedName>
        <fullName evidence="4">Mre11_DNA_bind domain-containing protein</fullName>
    </submittedName>
</protein>
<dbReference type="GO" id="GO:0030145">
    <property type="term" value="F:manganese ion binding"/>
    <property type="evidence" value="ECO:0007669"/>
    <property type="project" value="InterPro"/>
</dbReference>
<dbReference type="SMART" id="SM01347">
    <property type="entry name" value="Mre11_DNA_bind"/>
    <property type="match status" value="1"/>
</dbReference>
<dbReference type="SUPFAM" id="SSF56300">
    <property type="entry name" value="Metallo-dependent phosphatases"/>
    <property type="match status" value="1"/>
</dbReference>
<dbReference type="Gene3D" id="3.60.21.10">
    <property type="match status" value="1"/>
</dbReference>
<feature type="domain" description="Mre11 DNA-binding" evidence="1">
    <location>
        <begin position="58"/>
        <end position="223"/>
    </location>
</feature>
<dbReference type="WBParaSite" id="TCNE_0001201701-mRNA-1">
    <property type="protein sequence ID" value="TCNE_0001201701-mRNA-1"/>
    <property type="gene ID" value="TCNE_0001201701"/>
</dbReference>
<evidence type="ECO:0000313" key="4">
    <source>
        <dbReference type="WBParaSite" id="TCNE_0001201701-mRNA-1"/>
    </source>
</evidence>
<dbReference type="InterPro" id="IPR007281">
    <property type="entry name" value="Mre11_DNA-bd"/>
</dbReference>
<dbReference type="GO" id="GO:0035861">
    <property type="term" value="C:site of double-strand break"/>
    <property type="evidence" value="ECO:0007669"/>
    <property type="project" value="TreeGrafter"/>
</dbReference>
<reference evidence="2 3" key="2">
    <citation type="submission" date="2018-11" db="EMBL/GenBank/DDBJ databases">
        <authorList>
            <consortium name="Pathogen Informatics"/>
        </authorList>
    </citation>
    <scope>NUCLEOTIDE SEQUENCE [LARGE SCALE GENOMIC DNA]</scope>
</reference>
<evidence type="ECO:0000259" key="1">
    <source>
        <dbReference type="SMART" id="SM01347"/>
    </source>
</evidence>
<reference evidence="4" key="1">
    <citation type="submission" date="2016-06" db="UniProtKB">
        <authorList>
            <consortium name="WormBaseParasite"/>
        </authorList>
    </citation>
    <scope>IDENTIFICATION</scope>
</reference>
<dbReference type="InterPro" id="IPR038487">
    <property type="entry name" value="Mre11_capping_dom"/>
</dbReference>
<dbReference type="GO" id="GO:0042138">
    <property type="term" value="P:meiotic DNA double-strand break formation"/>
    <property type="evidence" value="ECO:0007669"/>
    <property type="project" value="TreeGrafter"/>
</dbReference>
<dbReference type="AlphaFoldDB" id="A0A183UU47"/>
<dbReference type="PANTHER" id="PTHR10139:SF1">
    <property type="entry name" value="DOUBLE-STRAND BREAK REPAIR PROTEIN MRE11"/>
    <property type="match status" value="1"/>
</dbReference>